<sequence>MEKPRQRTSKQERENAFREFRQDVEEEMQKAIVRHELKMSGIGILTLLVFLAIIGLALVF</sequence>
<dbReference type="HOGENOM" id="CLU_2933677_0_0_3"/>
<organism evidence="2">
    <name type="scientific">Cyanothece sp. (strain PCC 7425 / ATCC 29141)</name>
    <dbReference type="NCBI Taxonomy" id="395961"/>
    <lineage>
        <taxon>Bacteria</taxon>
        <taxon>Bacillati</taxon>
        <taxon>Cyanobacteriota</taxon>
        <taxon>Cyanophyceae</taxon>
        <taxon>Gomontiellales</taxon>
        <taxon>Cyanothecaceae</taxon>
        <taxon>Cyanothece</taxon>
    </lineage>
</organism>
<name>B8HLS3_CYAP4</name>
<dbReference type="EMBL" id="CP001344">
    <property type="protein sequence ID" value="ACL43561.1"/>
    <property type="molecule type" value="Genomic_DNA"/>
</dbReference>
<proteinExistence type="predicted"/>
<feature type="transmembrane region" description="Helical" evidence="1">
    <location>
        <begin position="39"/>
        <end position="59"/>
    </location>
</feature>
<keyword evidence="1" id="KW-0812">Transmembrane</keyword>
<dbReference type="AlphaFoldDB" id="B8HLS3"/>
<reference evidence="2" key="1">
    <citation type="submission" date="2009-01" db="EMBL/GenBank/DDBJ databases">
        <title>Complete sequence of chromosome Cyanothece sp. PCC 7425.</title>
        <authorList>
            <consortium name="US DOE Joint Genome Institute"/>
            <person name="Lucas S."/>
            <person name="Copeland A."/>
            <person name="Lapidus A."/>
            <person name="Glavina del Rio T."/>
            <person name="Dalin E."/>
            <person name="Tice H."/>
            <person name="Bruce D."/>
            <person name="Goodwin L."/>
            <person name="Pitluck S."/>
            <person name="Sims D."/>
            <person name="Meineke L."/>
            <person name="Brettin T."/>
            <person name="Detter J.C."/>
            <person name="Han C."/>
            <person name="Larimer F."/>
            <person name="Land M."/>
            <person name="Hauser L."/>
            <person name="Kyrpides N."/>
            <person name="Ovchinnikova G."/>
            <person name="Liberton M."/>
            <person name="Stoeckel J."/>
            <person name="Banerjee A."/>
            <person name="Singh A."/>
            <person name="Page L."/>
            <person name="Sato H."/>
            <person name="Zhao L."/>
            <person name="Sherman L."/>
            <person name="Pakrasi H."/>
            <person name="Richardson P."/>
        </authorList>
    </citation>
    <scope>NUCLEOTIDE SEQUENCE</scope>
    <source>
        <strain evidence="2">PCC 7425</strain>
    </source>
</reference>
<dbReference type="KEGG" id="cyn:Cyan7425_1180"/>
<evidence type="ECO:0000256" key="1">
    <source>
        <dbReference type="SAM" id="Phobius"/>
    </source>
</evidence>
<evidence type="ECO:0000313" key="2">
    <source>
        <dbReference type="EMBL" id="ACL43561.1"/>
    </source>
</evidence>
<accession>B8HLS3</accession>
<gene>
    <name evidence="2" type="ordered locus">Cyan7425_1180</name>
</gene>
<keyword evidence="1" id="KW-1133">Transmembrane helix</keyword>
<keyword evidence="1" id="KW-0472">Membrane</keyword>
<protein>
    <submittedName>
        <fullName evidence="2">Uncharacterized protein</fullName>
    </submittedName>
</protein>